<evidence type="ECO:0000256" key="12">
    <source>
        <dbReference type="ARBA" id="ARBA00034005"/>
    </source>
</evidence>
<dbReference type="PROSITE" id="PS01056">
    <property type="entry name" value="DNA_LIGASE_N2"/>
    <property type="match status" value="1"/>
</dbReference>
<dbReference type="GO" id="GO:0003677">
    <property type="term" value="F:DNA binding"/>
    <property type="evidence" value="ECO:0007669"/>
    <property type="project" value="InterPro"/>
</dbReference>
<dbReference type="InterPro" id="IPR003583">
    <property type="entry name" value="Hlx-hairpin-Hlx_DNA-bd_motif"/>
</dbReference>
<keyword evidence="5" id="KW-0235">DNA replication</keyword>
<evidence type="ECO:0000256" key="10">
    <source>
        <dbReference type="ARBA" id="ARBA00023027"/>
    </source>
</evidence>
<dbReference type="InterPro" id="IPR004150">
    <property type="entry name" value="NAD_DNA_ligase_OB"/>
</dbReference>
<name>A0A381PJY3_9ZZZZ</name>
<dbReference type="CDD" id="cd00114">
    <property type="entry name" value="LIGANc"/>
    <property type="match status" value="1"/>
</dbReference>
<evidence type="ECO:0000313" key="14">
    <source>
        <dbReference type="EMBL" id="SUZ66379.1"/>
    </source>
</evidence>
<evidence type="ECO:0000256" key="2">
    <source>
        <dbReference type="ARBA" id="ARBA00004067"/>
    </source>
</evidence>
<dbReference type="Pfam" id="PF00533">
    <property type="entry name" value="BRCT"/>
    <property type="match status" value="1"/>
</dbReference>
<dbReference type="EC" id="6.5.1.2" evidence="3"/>
<proteinExistence type="inferred from homology"/>
<dbReference type="SUPFAM" id="SSF50249">
    <property type="entry name" value="Nucleic acid-binding proteins"/>
    <property type="match status" value="1"/>
</dbReference>
<dbReference type="InterPro" id="IPR033136">
    <property type="entry name" value="DNA_ligase_CS"/>
</dbReference>
<evidence type="ECO:0000256" key="5">
    <source>
        <dbReference type="ARBA" id="ARBA00022705"/>
    </source>
</evidence>
<dbReference type="FunFam" id="1.10.150.20:FF:000006">
    <property type="entry name" value="DNA ligase"/>
    <property type="match status" value="1"/>
</dbReference>
<accession>A0A381PJY3</accession>
<dbReference type="GO" id="GO:0005829">
    <property type="term" value="C:cytosol"/>
    <property type="evidence" value="ECO:0007669"/>
    <property type="project" value="TreeGrafter"/>
</dbReference>
<dbReference type="InterPro" id="IPR001679">
    <property type="entry name" value="DNA_ligase"/>
</dbReference>
<evidence type="ECO:0000256" key="4">
    <source>
        <dbReference type="ARBA" id="ARBA00022598"/>
    </source>
</evidence>
<dbReference type="GO" id="GO:0006281">
    <property type="term" value="P:DNA repair"/>
    <property type="evidence" value="ECO:0007669"/>
    <property type="project" value="UniProtKB-KW"/>
</dbReference>
<dbReference type="GO" id="GO:0006260">
    <property type="term" value="P:DNA replication"/>
    <property type="evidence" value="ECO:0007669"/>
    <property type="project" value="UniProtKB-KW"/>
</dbReference>
<evidence type="ECO:0000256" key="1">
    <source>
        <dbReference type="ARBA" id="ARBA00001946"/>
    </source>
</evidence>
<dbReference type="PANTHER" id="PTHR23389">
    <property type="entry name" value="CHROMOSOME TRANSMISSION FIDELITY FACTOR 18"/>
    <property type="match status" value="1"/>
</dbReference>
<dbReference type="PANTHER" id="PTHR23389:SF9">
    <property type="entry name" value="DNA LIGASE"/>
    <property type="match status" value="1"/>
</dbReference>
<evidence type="ECO:0000256" key="7">
    <source>
        <dbReference type="ARBA" id="ARBA00022763"/>
    </source>
</evidence>
<evidence type="ECO:0000259" key="13">
    <source>
        <dbReference type="PROSITE" id="PS50172"/>
    </source>
</evidence>
<dbReference type="InterPro" id="IPR012340">
    <property type="entry name" value="NA-bd_OB-fold"/>
</dbReference>
<dbReference type="Gene3D" id="1.10.287.610">
    <property type="entry name" value="Helix hairpin bin"/>
    <property type="match status" value="1"/>
</dbReference>
<dbReference type="Pfam" id="PF12826">
    <property type="entry name" value="HHH_2"/>
    <property type="match status" value="1"/>
</dbReference>
<dbReference type="SUPFAM" id="SSF47781">
    <property type="entry name" value="RuvA domain 2-like"/>
    <property type="match status" value="1"/>
</dbReference>
<keyword evidence="6" id="KW-0479">Metal-binding</keyword>
<comment type="function">
    <text evidence="2">DNA ligase that catalyzes the formation of phosphodiester linkages between 5'-phosphoryl and 3'-hydroxyl groups in double-stranded DNA using NAD as a coenzyme and as the energy source for the reaction. It is essential for DNA replication and repair of damaged DNA.</text>
</comment>
<dbReference type="Gene3D" id="1.10.150.20">
    <property type="entry name" value="5' to 3' exonuclease, C-terminal subdomain"/>
    <property type="match status" value="2"/>
</dbReference>
<keyword evidence="11" id="KW-0234">DNA repair</keyword>
<dbReference type="EMBL" id="UINC01000983">
    <property type="protein sequence ID" value="SUZ66379.1"/>
    <property type="molecule type" value="Genomic_DNA"/>
</dbReference>
<sequence length="670" mass="72892">MMEPEQEIEQLREQVRFHLHRYHVLDDPEIADVEFDLLFDRLVELENANPDLVVPDSPTQRVGAEPSTEFDEVVHAIPMLSLDKCVSGDEIKAWQDRCVRILGEDILSYVCEPKIDGVAVSLLYEDGGLVRAATRGNGEVGEDITSNVRTIDQVPLRLLGVDVPRSIEIRGEIYMPLAGFHAYNARAMKSGEKTVVNPRNGAAGSLRQLDPGVTAQRPLSVFCYAMGRCSDDFRPRTHADVLEAFRKWGCCVNPRVEVVEGCEACIVYIERLAQERASLGYEIDGVVLKANDFSAQERLGSVTRKPRWAMAFKYPAEEVTTIITGVEFQVGRTGAITPVAKLDPVFVGGVTVSNATLHNMDEIARLGIRVGDAVIVHRAGDVIPQVVGVVESRRPAGARRIPIPRKCPACGTVLEKIGDEVVVRCPSGMTCVAQRKEAIEHFASRSGMDIEGLGDKLIDQLVDQELVKTPADLYQLRGEDLTELDRMGAKSSANLLESIRKSCDTTLARFIHALGIREVGEATAIALAERFGDLEPLMAATLDELTEVEDVGPIVAGNLRSFFDNSDNNEIVLALVAAGVCWPVTDGLVNVPCAGETWVLTGTLESMSRGEARTRLRNLGAKVAGSVSPNTTRVVAGPGAGAKLARAEVLEVPVLSETDFLAFLRNHEGA</sequence>
<comment type="catalytic activity">
    <reaction evidence="12">
        <text>NAD(+) + (deoxyribonucleotide)n-3'-hydroxyl + 5'-phospho-(deoxyribonucleotide)m = (deoxyribonucleotide)n+m + AMP + beta-nicotinamide D-nucleotide.</text>
        <dbReference type="EC" id="6.5.1.2"/>
    </reaction>
</comment>
<dbReference type="Pfam" id="PF03120">
    <property type="entry name" value="OB_DNA_ligase"/>
    <property type="match status" value="1"/>
</dbReference>
<dbReference type="GO" id="GO:0046872">
    <property type="term" value="F:metal ion binding"/>
    <property type="evidence" value="ECO:0007669"/>
    <property type="project" value="UniProtKB-KW"/>
</dbReference>
<dbReference type="FunFam" id="3.30.470.30:FF:000001">
    <property type="entry name" value="DNA ligase"/>
    <property type="match status" value="1"/>
</dbReference>
<dbReference type="CDD" id="cd17748">
    <property type="entry name" value="BRCT_DNA_ligase_like"/>
    <property type="match status" value="1"/>
</dbReference>
<evidence type="ECO:0000256" key="9">
    <source>
        <dbReference type="ARBA" id="ARBA00022842"/>
    </source>
</evidence>
<feature type="domain" description="BRCT" evidence="13">
    <location>
        <begin position="595"/>
        <end position="670"/>
    </location>
</feature>
<evidence type="ECO:0000256" key="11">
    <source>
        <dbReference type="ARBA" id="ARBA00023204"/>
    </source>
</evidence>
<dbReference type="SUPFAM" id="SSF56091">
    <property type="entry name" value="DNA ligase/mRNA capping enzyme, catalytic domain"/>
    <property type="match status" value="1"/>
</dbReference>
<dbReference type="FunFam" id="2.40.50.140:FF:000012">
    <property type="entry name" value="DNA ligase"/>
    <property type="match status" value="1"/>
</dbReference>
<comment type="cofactor">
    <cofactor evidence="1">
        <name>Mg(2+)</name>
        <dbReference type="ChEBI" id="CHEBI:18420"/>
    </cofactor>
</comment>
<dbReference type="Gene3D" id="3.40.50.10190">
    <property type="entry name" value="BRCT domain"/>
    <property type="match status" value="1"/>
</dbReference>
<dbReference type="InterPro" id="IPR010994">
    <property type="entry name" value="RuvA_2-like"/>
</dbReference>
<keyword evidence="4" id="KW-0436">Ligase</keyword>
<dbReference type="SUPFAM" id="SSF52113">
    <property type="entry name" value="BRCT domain"/>
    <property type="match status" value="1"/>
</dbReference>
<dbReference type="InterPro" id="IPR001357">
    <property type="entry name" value="BRCT_dom"/>
</dbReference>
<dbReference type="HAMAP" id="MF_01588">
    <property type="entry name" value="DNA_ligase_A"/>
    <property type="match status" value="1"/>
</dbReference>
<keyword evidence="10" id="KW-0520">NAD</keyword>
<evidence type="ECO:0000256" key="8">
    <source>
        <dbReference type="ARBA" id="ARBA00022833"/>
    </source>
</evidence>
<dbReference type="InterPro" id="IPR013840">
    <property type="entry name" value="DNAligase_N"/>
</dbReference>
<dbReference type="PROSITE" id="PS01055">
    <property type="entry name" value="DNA_LIGASE_N1"/>
    <property type="match status" value="1"/>
</dbReference>
<dbReference type="NCBIfam" id="TIGR00575">
    <property type="entry name" value="dnlj"/>
    <property type="match status" value="1"/>
</dbReference>
<dbReference type="Gene3D" id="2.40.50.140">
    <property type="entry name" value="Nucleic acid-binding proteins"/>
    <property type="match status" value="1"/>
</dbReference>
<gene>
    <name evidence="14" type="ORF">METZ01_LOCUS19233</name>
</gene>
<dbReference type="Pfam" id="PF01653">
    <property type="entry name" value="DNA_ligase_aden"/>
    <property type="match status" value="1"/>
</dbReference>
<dbReference type="PROSITE" id="PS50172">
    <property type="entry name" value="BRCT"/>
    <property type="match status" value="1"/>
</dbReference>
<evidence type="ECO:0000256" key="3">
    <source>
        <dbReference type="ARBA" id="ARBA00012722"/>
    </source>
</evidence>
<reference evidence="14" key="1">
    <citation type="submission" date="2018-05" db="EMBL/GenBank/DDBJ databases">
        <authorList>
            <person name="Lanie J.A."/>
            <person name="Ng W.-L."/>
            <person name="Kazmierczak K.M."/>
            <person name="Andrzejewski T.M."/>
            <person name="Davidsen T.M."/>
            <person name="Wayne K.J."/>
            <person name="Tettelin H."/>
            <person name="Glass J.I."/>
            <person name="Rusch D."/>
            <person name="Podicherti R."/>
            <person name="Tsui H.-C.T."/>
            <person name="Winkler M.E."/>
        </authorList>
    </citation>
    <scope>NUCLEOTIDE SEQUENCE</scope>
</reference>
<keyword evidence="8" id="KW-0862">Zinc</keyword>
<evidence type="ECO:0000256" key="6">
    <source>
        <dbReference type="ARBA" id="ARBA00022723"/>
    </source>
</evidence>
<dbReference type="NCBIfam" id="NF005932">
    <property type="entry name" value="PRK07956.1"/>
    <property type="match status" value="1"/>
</dbReference>
<dbReference type="FunFam" id="1.10.150.20:FF:000007">
    <property type="entry name" value="DNA ligase"/>
    <property type="match status" value="1"/>
</dbReference>
<dbReference type="SMART" id="SM00292">
    <property type="entry name" value="BRCT"/>
    <property type="match status" value="1"/>
</dbReference>
<protein>
    <recommendedName>
        <fullName evidence="3">DNA ligase (NAD(+))</fullName>
        <ecNumber evidence="3">6.5.1.2</ecNumber>
    </recommendedName>
</protein>
<dbReference type="Gene3D" id="3.30.470.30">
    <property type="entry name" value="DNA ligase/mRNA capping enzyme"/>
    <property type="match status" value="1"/>
</dbReference>
<dbReference type="InterPro" id="IPR036420">
    <property type="entry name" value="BRCT_dom_sf"/>
</dbReference>
<dbReference type="PIRSF" id="PIRSF001604">
    <property type="entry name" value="LigA"/>
    <property type="match status" value="1"/>
</dbReference>
<organism evidence="14">
    <name type="scientific">marine metagenome</name>
    <dbReference type="NCBI Taxonomy" id="408172"/>
    <lineage>
        <taxon>unclassified sequences</taxon>
        <taxon>metagenomes</taxon>
        <taxon>ecological metagenomes</taxon>
    </lineage>
</organism>
<dbReference type="SMART" id="SM00278">
    <property type="entry name" value="HhH1"/>
    <property type="match status" value="3"/>
</dbReference>
<dbReference type="InterPro" id="IPR041663">
    <property type="entry name" value="DisA/LigA_HHH"/>
</dbReference>
<dbReference type="AlphaFoldDB" id="A0A381PJY3"/>
<dbReference type="Gene3D" id="6.20.10.30">
    <property type="match status" value="1"/>
</dbReference>
<keyword evidence="7" id="KW-0227">DNA damage</keyword>
<keyword evidence="9" id="KW-0460">Magnesium</keyword>
<dbReference type="InterPro" id="IPR004149">
    <property type="entry name" value="Znf_DNAligase_C4"/>
</dbReference>
<dbReference type="SMART" id="SM00532">
    <property type="entry name" value="LIGANc"/>
    <property type="match status" value="1"/>
</dbReference>
<dbReference type="GO" id="GO:0003911">
    <property type="term" value="F:DNA ligase (NAD+) activity"/>
    <property type="evidence" value="ECO:0007669"/>
    <property type="project" value="UniProtKB-EC"/>
</dbReference>
<dbReference type="InterPro" id="IPR018239">
    <property type="entry name" value="DNA_ligase_AS"/>
</dbReference>
<dbReference type="Pfam" id="PF03119">
    <property type="entry name" value="DNA_ligase_ZBD"/>
    <property type="match status" value="1"/>
</dbReference>
<dbReference type="Pfam" id="PF14520">
    <property type="entry name" value="HHH_5"/>
    <property type="match status" value="1"/>
</dbReference>
<dbReference type="InterPro" id="IPR013839">
    <property type="entry name" value="DNAligase_adenylation"/>
</dbReference>